<protein>
    <submittedName>
        <fullName evidence="2">Oidioi.mRNA.OKI2018_I69.PAR.g11072.t1.cds</fullName>
    </submittedName>
</protein>
<organism evidence="2 3">
    <name type="scientific">Oikopleura dioica</name>
    <name type="common">Tunicate</name>
    <dbReference type="NCBI Taxonomy" id="34765"/>
    <lineage>
        <taxon>Eukaryota</taxon>
        <taxon>Metazoa</taxon>
        <taxon>Chordata</taxon>
        <taxon>Tunicata</taxon>
        <taxon>Appendicularia</taxon>
        <taxon>Copelata</taxon>
        <taxon>Oikopleuridae</taxon>
        <taxon>Oikopleura</taxon>
    </lineage>
</organism>
<dbReference type="EMBL" id="OU015568">
    <property type="protein sequence ID" value="CAG5085977.1"/>
    <property type="molecule type" value="Genomic_DNA"/>
</dbReference>
<evidence type="ECO:0000313" key="2">
    <source>
        <dbReference type="EMBL" id="CAG5085977.1"/>
    </source>
</evidence>
<proteinExistence type="predicted"/>
<keyword evidence="1" id="KW-0732">Signal</keyword>
<name>A0ABN7RX62_OIKDI</name>
<feature type="signal peptide" evidence="1">
    <location>
        <begin position="1"/>
        <end position="20"/>
    </location>
</feature>
<gene>
    <name evidence="2" type="ORF">OKIOD_LOCUS2630</name>
</gene>
<accession>A0ABN7RX62</accession>
<feature type="chain" id="PRO_5047199039" evidence="1">
    <location>
        <begin position="21"/>
        <end position="128"/>
    </location>
</feature>
<evidence type="ECO:0000313" key="3">
    <source>
        <dbReference type="Proteomes" id="UP001158576"/>
    </source>
</evidence>
<dbReference type="Proteomes" id="UP001158576">
    <property type="component" value="Chromosome PAR"/>
</dbReference>
<evidence type="ECO:0000256" key="1">
    <source>
        <dbReference type="SAM" id="SignalP"/>
    </source>
</evidence>
<reference evidence="2 3" key="1">
    <citation type="submission" date="2021-04" db="EMBL/GenBank/DDBJ databases">
        <authorList>
            <person name="Bliznina A."/>
        </authorList>
    </citation>
    <scope>NUCLEOTIDE SEQUENCE [LARGE SCALE GENOMIC DNA]</scope>
</reference>
<keyword evidence="3" id="KW-1185">Reference proteome</keyword>
<sequence>MKVFLFNIASFASALSTGQMRPCDMAVEECSLNFDCVDFPYCSEDGFYFTGPVCSIEGSCSCIDRLTGAKSVSSEGVELTTQVYLPADFFGSWMTDAQFSCDLFSSDASESASLAETVPEYVLSQIAL</sequence>